<evidence type="ECO:0000256" key="1">
    <source>
        <dbReference type="SAM" id="SignalP"/>
    </source>
</evidence>
<protein>
    <submittedName>
        <fullName evidence="2">Oxidoreductase</fullName>
    </submittedName>
</protein>
<sequence>MTRFQMPLPLIASCIIAAAAAAAVTGTPTPFPSLTWSLLPTNSTAQFRGLAAVSDSVAWVAGTSGTVLLTTDGGQSWASLGPTGASALEFRDIEASSASAAAALSVGSGPDSRIYATADGGLSWTRAFNNDDPAAFYDCAAFSDAVQGLAVSDPVDGKFRLVATSDGGASWAPVDNSGMPAALDGEFGFAASGTCLTAGPGGGGAYYLATGGVDPGRVFRSRDGGRSWEVAETPIAGGAAAGVFSVQFRDGRRGIAVGGDYTVPNGTAANAAWSEDGGKTWQLATALPSGYRSGSSWVPGRCNVALAVGPTGSDITVDGGRTWRTFDDGTFDSVQCPSRNVCWASGEKGRVARLVLD</sequence>
<dbReference type="AlphaFoldDB" id="A0AAJ0C5B1"/>
<evidence type="ECO:0000313" key="2">
    <source>
        <dbReference type="EMBL" id="KAK1770439.1"/>
    </source>
</evidence>
<feature type="signal peptide" evidence="1">
    <location>
        <begin position="1"/>
        <end position="21"/>
    </location>
</feature>
<comment type="caution">
    <text evidence="2">The sequence shown here is derived from an EMBL/GenBank/DDBJ whole genome shotgun (WGS) entry which is preliminary data.</text>
</comment>
<feature type="chain" id="PRO_5042573493" evidence="1">
    <location>
        <begin position="22"/>
        <end position="357"/>
    </location>
</feature>
<proteinExistence type="predicted"/>
<keyword evidence="3" id="KW-1185">Reference proteome</keyword>
<keyword evidence="1" id="KW-0732">Signal</keyword>
<organism evidence="2 3">
    <name type="scientific">Phialemonium atrogriseum</name>
    <dbReference type="NCBI Taxonomy" id="1093897"/>
    <lineage>
        <taxon>Eukaryota</taxon>
        <taxon>Fungi</taxon>
        <taxon>Dikarya</taxon>
        <taxon>Ascomycota</taxon>
        <taxon>Pezizomycotina</taxon>
        <taxon>Sordariomycetes</taxon>
        <taxon>Sordariomycetidae</taxon>
        <taxon>Cephalothecales</taxon>
        <taxon>Cephalothecaceae</taxon>
        <taxon>Phialemonium</taxon>
    </lineage>
</organism>
<dbReference type="InterPro" id="IPR015943">
    <property type="entry name" value="WD40/YVTN_repeat-like_dom_sf"/>
</dbReference>
<dbReference type="RefSeq" id="XP_060286652.1">
    <property type="nucleotide sequence ID" value="XM_060430470.1"/>
</dbReference>
<dbReference type="PANTHER" id="PTHR47199:SF2">
    <property type="entry name" value="PHOTOSYSTEM II STABILITY_ASSEMBLY FACTOR HCF136, CHLOROPLASTIC"/>
    <property type="match status" value="1"/>
</dbReference>
<dbReference type="Gene3D" id="2.130.10.10">
    <property type="entry name" value="YVTN repeat-like/Quinoprotein amine dehydrogenase"/>
    <property type="match status" value="2"/>
</dbReference>
<accession>A0AAJ0C5B1</accession>
<dbReference type="PANTHER" id="PTHR47199">
    <property type="entry name" value="PHOTOSYSTEM II STABILITY/ASSEMBLY FACTOR HCF136, CHLOROPLASTIC"/>
    <property type="match status" value="1"/>
</dbReference>
<dbReference type="Proteomes" id="UP001244011">
    <property type="component" value="Unassembled WGS sequence"/>
</dbReference>
<reference evidence="2" key="1">
    <citation type="submission" date="2023-06" db="EMBL/GenBank/DDBJ databases">
        <title>Genome-scale phylogeny and comparative genomics of the fungal order Sordariales.</title>
        <authorList>
            <consortium name="Lawrence Berkeley National Laboratory"/>
            <person name="Hensen N."/>
            <person name="Bonometti L."/>
            <person name="Westerberg I."/>
            <person name="Brannstrom I.O."/>
            <person name="Guillou S."/>
            <person name="Cros-Aarteil S."/>
            <person name="Calhoun S."/>
            <person name="Haridas S."/>
            <person name="Kuo A."/>
            <person name="Mondo S."/>
            <person name="Pangilinan J."/>
            <person name="Riley R."/>
            <person name="Labutti K."/>
            <person name="Andreopoulos B."/>
            <person name="Lipzen A."/>
            <person name="Chen C."/>
            <person name="Yanf M."/>
            <person name="Daum C."/>
            <person name="Ng V."/>
            <person name="Clum A."/>
            <person name="Steindorff A."/>
            <person name="Ohm R."/>
            <person name="Martin F."/>
            <person name="Silar P."/>
            <person name="Natvig D."/>
            <person name="Lalanne C."/>
            <person name="Gautier V."/>
            <person name="Ament-Velasquez S.L."/>
            <person name="Kruys A."/>
            <person name="Hutchinson M.I."/>
            <person name="Powell A.J."/>
            <person name="Barry K."/>
            <person name="Miller A.N."/>
            <person name="Grigoriev I.V."/>
            <person name="Debuchy R."/>
            <person name="Gladieux P."/>
            <person name="Thoren M.H."/>
            <person name="Johannesson H."/>
        </authorList>
    </citation>
    <scope>NUCLEOTIDE SEQUENCE</scope>
    <source>
        <strain evidence="2">8032-3</strain>
    </source>
</reference>
<name>A0AAJ0C5B1_9PEZI</name>
<gene>
    <name evidence="2" type="ORF">QBC33DRAFT_566876</name>
</gene>
<dbReference type="EMBL" id="MU839000">
    <property type="protein sequence ID" value="KAK1770439.1"/>
    <property type="molecule type" value="Genomic_DNA"/>
</dbReference>
<dbReference type="SUPFAM" id="SSF110296">
    <property type="entry name" value="Oligoxyloglucan reducing end-specific cellobiohydrolase"/>
    <property type="match status" value="1"/>
</dbReference>
<dbReference type="CDD" id="cd15482">
    <property type="entry name" value="Sialidase_non-viral"/>
    <property type="match status" value="1"/>
</dbReference>
<dbReference type="GeneID" id="85313657"/>
<evidence type="ECO:0000313" key="3">
    <source>
        <dbReference type="Proteomes" id="UP001244011"/>
    </source>
</evidence>